<comment type="function">
    <text evidence="5">Participates in chromosomal partition during cell division. May act via the formation of a condensin-like complex containing Smc and ScpB that pull DNA away from mid-cell into both cell halves.</text>
</comment>
<keyword evidence="2 5" id="KW-0159">Chromosome partition</keyword>
<dbReference type="GO" id="GO:0006260">
    <property type="term" value="P:DNA replication"/>
    <property type="evidence" value="ECO:0007669"/>
    <property type="project" value="UniProtKB-UniRule"/>
</dbReference>
<keyword evidence="6" id="KW-0175">Coiled coil</keyword>
<dbReference type="InterPro" id="IPR003768">
    <property type="entry name" value="ScpA"/>
</dbReference>
<dbReference type="GO" id="GO:0005737">
    <property type="term" value="C:cytoplasm"/>
    <property type="evidence" value="ECO:0007669"/>
    <property type="project" value="UniProtKB-SubCell"/>
</dbReference>
<evidence type="ECO:0000256" key="1">
    <source>
        <dbReference type="ARBA" id="ARBA00022618"/>
    </source>
</evidence>
<evidence type="ECO:0000256" key="5">
    <source>
        <dbReference type="HAMAP-Rule" id="MF_01805"/>
    </source>
</evidence>
<dbReference type="PANTHER" id="PTHR33969">
    <property type="entry name" value="SEGREGATION AND CONDENSATION PROTEIN A"/>
    <property type="match status" value="1"/>
</dbReference>
<dbReference type="PANTHER" id="PTHR33969:SF2">
    <property type="entry name" value="SEGREGATION AND CONDENSATION PROTEIN A"/>
    <property type="match status" value="1"/>
</dbReference>
<evidence type="ECO:0000256" key="3">
    <source>
        <dbReference type="ARBA" id="ARBA00023306"/>
    </source>
</evidence>
<name>A0A1M5CUH8_9BACI</name>
<evidence type="ECO:0000313" key="8">
    <source>
        <dbReference type="Proteomes" id="UP000183988"/>
    </source>
</evidence>
<dbReference type="GO" id="GO:0007059">
    <property type="term" value="P:chromosome segregation"/>
    <property type="evidence" value="ECO:0007669"/>
    <property type="project" value="UniProtKB-UniRule"/>
</dbReference>
<dbReference type="Proteomes" id="UP000183988">
    <property type="component" value="Unassembled WGS sequence"/>
</dbReference>
<evidence type="ECO:0000313" key="7">
    <source>
        <dbReference type="EMBL" id="SHF58022.1"/>
    </source>
</evidence>
<comment type="subunit">
    <text evidence="5">Component of a cohesin-like complex composed of ScpA, ScpB and the Smc homodimer, in which ScpA and ScpB bind to the head domain of Smc. The presence of the three proteins is required for the association of the complex with DNA.</text>
</comment>
<accession>A0A1M5CUH8</accession>
<gene>
    <name evidence="5" type="primary">scpA</name>
    <name evidence="7" type="ORF">SAMN05216225_1001383</name>
</gene>
<proteinExistence type="inferred from homology"/>
<evidence type="ECO:0000256" key="4">
    <source>
        <dbReference type="ARBA" id="ARBA00044777"/>
    </source>
</evidence>
<keyword evidence="1 5" id="KW-0132">Cell division</keyword>
<organism evidence="7 8">
    <name type="scientific">Ornithinibacillus halophilus</name>
    <dbReference type="NCBI Taxonomy" id="930117"/>
    <lineage>
        <taxon>Bacteria</taxon>
        <taxon>Bacillati</taxon>
        <taxon>Bacillota</taxon>
        <taxon>Bacilli</taxon>
        <taxon>Bacillales</taxon>
        <taxon>Bacillaceae</taxon>
        <taxon>Ornithinibacillus</taxon>
    </lineage>
</organism>
<dbReference type="GO" id="GO:0051301">
    <property type="term" value="P:cell division"/>
    <property type="evidence" value="ECO:0007669"/>
    <property type="project" value="UniProtKB-KW"/>
</dbReference>
<dbReference type="InterPro" id="IPR023093">
    <property type="entry name" value="ScpA-like_C"/>
</dbReference>
<evidence type="ECO:0000256" key="2">
    <source>
        <dbReference type="ARBA" id="ARBA00022829"/>
    </source>
</evidence>
<dbReference type="Gene3D" id="6.10.250.2410">
    <property type="match status" value="1"/>
</dbReference>
<dbReference type="NCBIfam" id="NF000995">
    <property type="entry name" value="PRK00104.1-4"/>
    <property type="match status" value="1"/>
</dbReference>
<dbReference type="STRING" id="930117.SAMN05216225_1001383"/>
<comment type="subcellular location">
    <subcellularLocation>
        <location evidence="5">Cytoplasm</location>
    </subcellularLocation>
    <text evidence="5">Associated with two foci at the outer edges of the nucleoid region in young cells, and at four foci within both cell halves in older cells.</text>
</comment>
<sequence>MILLHRTNEKVLIKEKTLDVDFKYEGMIVMNQVYEVKLDSFEGPLDLLLHLIHQYEIDIYDIPVAKITEQYMNYIHTMQQLELNIASEYLVMAATLIEIKSHMLLPNQEIDEEDEYMEDPRDELMQRLIEYRKYKEAAEKLKEKEEDANHTFTRPPVVFDEKVSKPPIIQGDVSIYDMIGALGKMMERKKWNEPLDTRIQRVDIPIEKRMDEVLQLVRDSKDGVAFENMFPYQSRSHIVVTFIALLELMKKKEVTCKQERHFESLFVYYLGDA</sequence>
<reference evidence="7 8" key="1">
    <citation type="submission" date="2016-11" db="EMBL/GenBank/DDBJ databases">
        <authorList>
            <person name="Jaros S."/>
            <person name="Januszkiewicz K."/>
            <person name="Wedrychowicz H."/>
        </authorList>
    </citation>
    <scope>NUCLEOTIDE SEQUENCE [LARGE SCALE GENOMIC DNA]</scope>
    <source>
        <strain evidence="7 8">IBRC-M 10683</strain>
    </source>
</reference>
<dbReference type="Gene3D" id="1.10.10.580">
    <property type="entry name" value="Structural maintenance of chromosome 1. Chain E"/>
    <property type="match status" value="1"/>
</dbReference>
<evidence type="ECO:0000256" key="6">
    <source>
        <dbReference type="SAM" id="Coils"/>
    </source>
</evidence>
<dbReference type="Pfam" id="PF02616">
    <property type="entry name" value="SMC_ScpA"/>
    <property type="match status" value="1"/>
</dbReference>
<dbReference type="AlphaFoldDB" id="A0A1M5CUH8"/>
<dbReference type="EMBL" id="FQVW01000001">
    <property type="protein sequence ID" value="SHF58022.1"/>
    <property type="molecule type" value="Genomic_DNA"/>
</dbReference>
<keyword evidence="8" id="KW-1185">Reference proteome</keyword>
<protein>
    <recommendedName>
        <fullName evidence="4 5">Segregation and condensation protein A</fullName>
    </recommendedName>
</protein>
<feature type="coiled-coil region" evidence="6">
    <location>
        <begin position="124"/>
        <end position="151"/>
    </location>
</feature>
<keyword evidence="5" id="KW-0963">Cytoplasm</keyword>
<keyword evidence="3 5" id="KW-0131">Cell cycle</keyword>
<dbReference type="HAMAP" id="MF_01805">
    <property type="entry name" value="ScpA"/>
    <property type="match status" value="1"/>
</dbReference>
<comment type="similarity">
    <text evidence="5">Belongs to the ScpA family.</text>
</comment>